<sequence>MQDFIKQYNPENRHKRVENYSEKTPDGRWRKYNYQDIIN</sequence>
<protein>
    <submittedName>
        <fullName evidence="2">Uncharacterized protein</fullName>
    </submittedName>
</protein>
<dbReference type="AlphaFoldDB" id="A0A1W1DYY7"/>
<reference evidence="2" key="1">
    <citation type="submission" date="2016-10" db="EMBL/GenBank/DDBJ databases">
        <authorList>
            <person name="de Groot N.N."/>
        </authorList>
    </citation>
    <scope>NUCLEOTIDE SEQUENCE</scope>
</reference>
<organism evidence="2">
    <name type="scientific">hydrothermal vent metagenome</name>
    <dbReference type="NCBI Taxonomy" id="652676"/>
    <lineage>
        <taxon>unclassified sequences</taxon>
        <taxon>metagenomes</taxon>
        <taxon>ecological metagenomes</taxon>
    </lineage>
</organism>
<dbReference type="EMBL" id="FPHY01000124">
    <property type="protein sequence ID" value="SFV86915.1"/>
    <property type="molecule type" value="Genomic_DNA"/>
</dbReference>
<gene>
    <name evidence="2" type="ORF">MNB_SUP05-SYMBIONT-4-354</name>
</gene>
<feature type="region of interest" description="Disordered" evidence="1">
    <location>
        <begin position="1"/>
        <end position="25"/>
    </location>
</feature>
<evidence type="ECO:0000313" key="2">
    <source>
        <dbReference type="EMBL" id="SFV86915.1"/>
    </source>
</evidence>
<name>A0A1W1DYY7_9ZZZZ</name>
<accession>A0A1W1DYY7</accession>
<proteinExistence type="predicted"/>
<evidence type="ECO:0000256" key="1">
    <source>
        <dbReference type="SAM" id="MobiDB-lite"/>
    </source>
</evidence>